<evidence type="ECO:0000313" key="2">
    <source>
        <dbReference type="EMBL" id="GEP31718.1"/>
    </source>
</evidence>
<dbReference type="RefSeq" id="WP_147074676.1">
    <property type="nucleotide sequence ID" value="NZ_AP021884.1"/>
</dbReference>
<dbReference type="Pfam" id="PF02635">
    <property type="entry name" value="DsrE"/>
    <property type="match status" value="1"/>
</dbReference>
<dbReference type="Proteomes" id="UP000321337">
    <property type="component" value="Unassembled WGS sequence"/>
</dbReference>
<dbReference type="PANTHER" id="PTHR37691">
    <property type="entry name" value="BLR3518 PROTEIN"/>
    <property type="match status" value="1"/>
</dbReference>
<sequence>MFNKILKCLAAGFALTRIAVAPAAQAAEGDQEKVVYHINDSTNAKALLGNVKNHLVAAPGTKIAVVGHGKGIDFMLEGAQDANGNPYAVAMATLAAEGVDFKVCNNTLKSRNLTADAVAYPARVVPSGVAEIGRLQAKEAYVYIKP</sequence>
<feature type="signal peptide" evidence="1">
    <location>
        <begin position="1"/>
        <end position="26"/>
    </location>
</feature>
<organism evidence="2 3">
    <name type="scientific">Sulfuriferula plumbiphila</name>
    <dbReference type="NCBI Taxonomy" id="171865"/>
    <lineage>
        <taxon>Bacteria</taxon>
        <taxon>Pseudomonadati</taxon>
        <taxon>Pseudomonadota</taxon>
        <taxon>Betaproteobacteria</taxon>
        <taxon>Nitrosomonadales</taxon>
        <taxon>Sulfuricellaceae</taxon>
        <taxon>Sulfuriferula</taxon>
    </lineage>
</organism>
<evidence type="ECO:0000313" key="3">
    <source>
        <dbReference type="Proteomes" id="UP000321337"/>
    </source>
</evidence>
<dbReference type="Gene3D" id="3.40.1260.10">
    <property type="entry name" value="DsrEFH-like"/>
    <property type="match status" value="1"/>
</dbReference>
<proteinExistence type="predicted"/>
<dbReference type="EMBL" id="BKAD01000035">
    <property type="protein sequence ID" value="GEP31718.1"/>
    <property type="molecule type" value="Genomic_DNA"/>
</dbReference>
<dbReference type="InterPro" id="IPR027396">
    <property type="entry name" value="DsrEFH-like"/>
</dbReference>
<dbReference type="AlphaFoldDB" id="A0A512LB61"/>
<gene>
    <name evidence="2" type="ORF">TPL01_28560</name>
</gene>
<feature type="chain" id="PRO_5022239046" evidence="1">
    <location>
        <begin position="27"/>
        <end position="146"/>
    </location>
</feature>
<comment type="caution">
    <text evidence="2">The sequence shown here is derived from an EMBL/GenBank/DDBJ whole genome shotgun (WGS) entry which is preliminary data.</text>
</comment>
<keyword evidence="3" id="KW-1185">Reference proteome</keyword>
<dbReference type="SUPFAM" id="SSF75169">
    <property type="entry name" value="DsrEFH-like"/>
    <property type="match status" value="1"/>
</dbReference>
<accession>A0A512LB61</accession>
<dbReference type="OrthoDB" id="8776505at2"/>
<name>A0A512LB61_9PROT</name>
<evidence type="ECO:0000256" key="1">
    <source>
        <dbReference type="SAM" id="SignalP"/>
    </source>
</evidence>
<dbReference type="PANTHER" id="PTHR37691:SF1">
    <property type="entry name" value="BLR3518 PROTEIN"/>
    <property type="match status" value="1"/>
</dbReference>
<protein>
    <submittedName>
        <fullName evidence="2">Uncharacterized protein</fullName>
    </submittedName>
</protein>
<dbReference type="InterPro" id="IPR003787">
    <property type="entry name" value="Sulphur_relay_DsrE/F-like"/>
</dbReference>
<reference evidence="2 3" key="1">
    <citation type="submission" date="2019-07" db="EMBL/GenBank/DDBJ databases">
        <title>Whole genome shotgun sequence of Thiobacillus plumbophilus NBRC 107929.</title>
        <authorList>
            <person name="Hosoyama A."/>
            <person name="Uohara A."/>
            <person name="Ohji S."/>
            <person name="Ichikawa N."/>
        </authorList>
    </citation>
    <scope>NUCLEOTIDE SEQUENCE [LARGE SCALE GENOMIC DNA]</scope>
    <source>
        <strain evidence="2 3">NBRC 107929</strain>
    </source>
</reference>
<keyword evidence="1" id="KW-0732">Signal</keyword>